<evidence type="ECO:0000256" key="2">
    <source>
        <dbReference type="ARBA" id="ARBA00012438"/>
    </source>
</evidence>
<dbReference type="Pfam" id="PF00072">
    <property type="entry name" value="Response_reg"/>
    <property type="match status" value="1"/>
</dbReference>
<keyword evidence="7" id="KW-0067">ATP-binding</keyword>
<feature type="domain" description="HTH araC/xylS-type" evidence="15">
    <location>
        <begin position="1276"/>
        <end position="1375"/>
    </location>
</feature>
<dbReference type="InterPro" id="IPR018060">
    <property type="entry name" value="HTH_AraC"/>
</dbReference>
<evidence type="ECO:0000259" key="17">
    <source>
        <dbReference type="PROSITE" id="PS50110"/>
    </source>
</evidence>
<dbReference type="InterPro" id="IPR003594">
    <property type="entry name" value="HATPase_dom"/>
</dbReference>
<name>A0A1S1YUJ0_FLAPC</name>
<feature type="domain" description="Response regulatory" evidence="17">
    <location>
        <begin position="1129"/>
        <end position="1244"/>
    </location>
</feature>
<keyword evidence="11" id="KW-0804">Transcription</keyword>
<keyword evidence="13" id="KW-0812">Transmembrane</keyword>
<dbReference type="GO" id="GO:0000155">
    <property type="term" value="F:phosphorelay sensor kinase activity"/>
    <property type="evidence" value="ECO:0007669"/>
    <property type="project" value="InterPro"/>
</dbReference>
<dbReference type="InterPro" id="IPR036097">
    <property type="entry name" value="HisK_dim/P_sf"/>
</dbReference>
<dbReference type="PROSITE" id="PS50110">
    <property type="entry name" value="RESPONSE_REGULATORY"/>
    <property type="match status" value="1"/>
</dbReference>
<dbReference type="InterPro" id="IPR011123">
    <property type="entry name" value="Y_Y_Y"/>
</dbReference>
<keyword evidence="19" id="KW-1185">Reference proteome</keyword>
<dbReference type="PROSITE" id="PS01124">
    <property type="entry name" value="HTH_ARAC_FAMILY_2"/>
    <property type="match status" value="1"/>
</dbReference>
<dbReference type="InterPro" id="IPR011110">
    <property type="entry name" value="Reg_prop"/>
</dbReference>
<evidence type="ECO:0000313" key="19">
    <source>
        <dbReference type="Proteomes" id="UP000179797"/>
    </source>
</evidence>
<evidence type="ECO:0000259" key="15">
    <source>
        <dbReference type="PROSITE" id="PS01124"/>
    </source>
</evidence>
<evidence type="ECO:0000256" key="14">
    <source>
        <dbReference type="SAM" id="SignalP"/>
    </source>
</evidence>
<evidence type="ECO:0000256" key="13">
    <source>
        <dbReference type="SAM" id="Phobius"/>
    </source>
</evidence>
<evidence type="ECO:0000256" key="6">
    <source>
        <dbReference type="ARBA" id="ARBA00022777"/>
    </source>
</evidence>
<dbReference type="SMART" id="SM00387">
    <property type="entry name" value="HATPase_c"/>
    <property type="match status" value="1"/>
</dbReference>
<dbReference type="PANTHER" id="PTHR43547">
    <property type="entry name" value="TWO-COMPONENT HISTIDINE KINASE"/>
    <property type="match status" value="1"/>
</dbReference>
<feature type="domain" description="Histidine kinase" evidence="16">
    <location>
        <begin position="878"/>
        <end position="1096"/>
    </location>
</feature>
<dbReference type="InterPro" id="IPR011006">
    <property type="entry name" value="CheY-like_superfamily"/>
</dbReference>
<evidence type="ECO:0000313" key="18">
    <source>
        <dbReference type="EMBL" id="OHX64681.1"/>
    </source>
</evidence>
<keyword evidence="5" id="KW-0547">Nucleotide-binding</keyword>
<dbReference type="Gene3D" id="3.30.565.10">
    <property type="entry name" value="Histidine kinase-like ATPase, C-terminal domain"/>
    <property type="match status" value="1"/>
</dbReference>
<dbReference type="Gene3D" id="1.10.10.60">
    <property type="entry name" value="Homeodomain-like"/>
    <property type="match status" value="1"/>
</dbReference>
<dbReference type="SMART" id="SM00388">
    <property type="entry name" value="HisKA"/>
    <property type="match status" value="1"/>
</dbReference>
<dbReference type="GO" id="GO:0003700">
    <property type="term" value="F:DNA-binding transcription factor activity"/>
    <property type="evidence" value="ECO:0007669"/>
    <property type="project" value="InterPro"/>
</dbReference>
<evidence type="ECO:0000256" key="9">
    <source>
        <dbReference type="ARBA" id="ARBA00023015"/>
    </source>
</evidence>
<dbReference type="SMART" id="SM00342">
    <property type="entry name" value="HTH_ARAC"/>
    <property type="match status" value="1"/>
</dbReference>
<keyword evidence="10" id="KW-0238">DNA-binding</keyword>
<dbReference type="EMBL" id="JRYR02000002">
    <property type="protein sequence ID" value="OHX64681.1"/>
    <property type="molecule type" value="Genomic_DNA"/>
</dbReference>
<dbReference type="RefSeq" id="WP_052431712.1">
    <property type="nucleotide sequence ID" value="NZ_JRYR02000002.1"/>
</dbReference>
<dbReference type="SUPFAM" id="SSF63829">
    <property type="entry name" value="Calcium-dependent phosphotriesterase"/>
    <property type="match status" value="3"/>
</dbReference>
<evidence type="ECO:0000256" key="12">
    <source>
        <dbReference type="PROSITE-ProRule" id="PRU00169"/>
    </source>
</evidence>
<protein>
    <recommendedName>
        <fullName evidence="2">histidine kinase</fullName>
        <ecNumber evidence="2">2.7.13.3</ecNumber>
    </recommendedName>
</protein>
<dbReference type="InterPro" id="IPR036890">
    <property type="entry name" value="HATPase_C_sf"/>
</dbReference>
<dbReference type="SUPFAM" id="SSF46689">
    <property type="entry name" value="Homeodomain-like"/>
    <property type="match status" value="1"/>
</dbReference>
<dbReference type="OrthoDB" id="9797097at2"/>
<feature type="transmembrane region" description="Helical" evidence="13">
    <location>
        <begin position="824"/>
        <end position="847"/>
    </location>
</feature>
<keyword evidence="13" id="KW-0472">Membrane</keyword>
<keyword evidence="9" id="KW-0805">Transcription regulation</keyword>
<dbReference type="SMART" id="SM00448">
    <property type="entry name" value="REC"/>
    <property type="match status" value="1"/>
</dbReference>
<dbReference type="PANTHER" id="PTHR43547:SF2">
    <property type="entry name" value="HYBRID SIGNAL TRANSDUCTION HISTIDINE KINASE C"/>
    <property type="match status" value="1"/>
</dbReference>
<proteinExistence type="predicted"/>
<dbReference type="CDD" id="cd00082">
    <property type="entry name" value="HisKA"/>
    <property type="match status" value="1"/>
</dbReference>
<evidence type="ECO:0000256" key="8">
    <source>
        <dbReference type="ARBA" id="ARBA00023012"/>
    </source>
</evidence>
<evidence type="ECO:0000256" key="1">
    <source>
        <dbReference type="ARBA" id="ARBA00000085"/>
    </source>
</evidence>
<gene>
    <name evidence="18" type="ORF">NH26_24265</name>
</gene>
<evidence type="ECO:0000256" key="7">
    <source>
        <dbReference type="ARBA" id="ARBA00022840"/>
    </source>
</evidence>
<dbReference type="GO" id="GO:0005524">
    <property type="term" value="F:ATP binding"/>
    <property type="evidence" value="ECO:0007669"/>
    <property type="project" value="UniProtKB-KW"/>
</dbReference>
<dbReference type="InterPro" id="IPR001789">
    <property type="entry name" value="Sig_transdc_resp-reg_receiver"/>
</dbReference>
<reference evidence="18 19" key="1">
    <citation type="journal article" date="2012" name="Int. J. Syst. Evol. Microbiol.">
        <title>Flammeovirga pacifica sp. nov., isolated from deep-sea sediment.</title>
        <authorList>
            <person name="Xu H."/>
            <person name="Fu Y."/>
            <person name="Yang N."/>
            <person name="Ding Z."/>
            <person name="Lai Q."/>
            <person name="Zeng R."/>
        </authorList>
    </citation>
    <scope>NUCLEOTIDE SEQUENCE [LARGE SCALE GENOMIC DNA]</scope>
    <source>
        <strain evidence="19">DSM 24597 / LMG 26175 / WPAGA1</strain>
    </source>
</reference>
<feature type="chain" id="PRO_5010362847" description="histidine kinase" evidence="14">
    <location>
        <begin position="27"/>
        <end position="1385"/>
    </location>
</feature>
<dbReference type="Gene3D" id="2.60.40.10">
    <property type="entry name" value="Immunoglobulins"/>
    <property type="match status" value="1"/>
</dbReference>
<dbReference type="InterPro" id="IPR005467">
    <property type="entry name" value="His_kinase_dom"/>
</dbReference>
<comment type="catalytic activity">
    <reaction evidence="1">
        <text>ATP + protein L-histidine = ADP + protein N-phospho-L-histidine.</text>
        <dbReference type="EC" id="2.7.13.3"/>
    </reaction>
</comment>
<keyword evidence="8" id="KW-0902">Two-component regulatory system</keyword>
<dbReference type="InterPro" id="IPR003661">
    <property type="entry name" value="HisK_dim/P_dom"/>
</dbReference>
<dbReference type="Pfam" id="PF07494">
    <property type="entry name" value="Reg_prop"/>
    <property type="match status" value="6"/>
</dbReference>
<dbReference type="Pfam" id="PF02518">
    <property type="entry name" value="HATPase_c"/>
    <property type="match status" value="1"/>
</dbReference>
<dbReference type="FunFam" id="3.30.565.10:FF:000037">
    <property type="entry name" value="Hybrid sensor histidine kinase/response regulator"/>
    <property type="match status" value="1"/>
</dbReference>
<feature type="signal peptide" evidence="14">
    <location>
        <begin position="1"/>
        <end position="26"/>
    </location>
</feature>
<dbReference type="SUPFAM" id="SSF47384">
    <property type="entry name" value="Homodimeric domain of signal transducing histidine kinase"/>
    <property type="match status" value="1"/>
</dbReference>
<keyword evidence="14" id="KW-0732">Signal</keyword>
<dbReference type="Pfam" id="PF00512">
    <property type="entry name" value="HisKA"/>
    <property type="match status" value="1"/>
</dbReference>
<dbReference type="Gene3D" id="2.130.10.10">
    <property type="entry name" value="YVTN repeat-like/Quinoprotein amine dehydrogenase"/>
    <property type="match status" value="4"/>
</dbReference>
<comment type="caution">
    <text evidence="18">The sequence shown here is derived from an EMBL/GenBank/DDBJ whole genome shotgun (WGS) entry which is preliminary data.</text>
</comment>
<evidence type="ECO:0000259" key="16">
    <source>
        <dbReference type="PROSITE" id="PS50109"/>
    </source>
</evidence>
<evidence type="ECO:0000256" key="11">
    <source>
        <dbReference type="ARBA" id="ARBA00023163"/>
    </source>
</evidence>
<dbReference type="SUPFAM" id="SSF52172">
    <property type="entry name" value="CheY-like"/>
    <property type="match status" value="1"/>
</dbReference>
<dbReference type="Gene3D" id="3.40.50.2300">
    <property type="match status" value="1"/>
</dbReference>
<evidence type="ECO:0000256" key="10">
    <source>
        <dbReference type="ARBA" id="ARBA00023125"/>
    </source>
</evidence>
<feature type="modified residue" description="4-aspartylphosphate" evidence="12">
    <location>
        <position position="1177"/>
    </location>
</feature>
<dbReference type="CDD" id="cd17574">
    <property type="entry name" value="REC_OmpR"/>
    <property type="match status" value="1"/>
</dbReference>
<dbReference type="EC" id="2.7.13.3" evidence="2"/>
<dbReference type="Proteomes" id="UP000179797">
    <property type="component" value="Unassembled WGS sequence"/>
</dbReference>
<accession>A0A1S1YUJ0</accession>
<dbReference type="Pfam" id="PF07495">
    <property type="entry name" value="Y_Y_Y"/>
    <property type="match status" value="1"/>
</dbReference>
<dbReference type="InterPro" id="IPR013783">
    <property type="entry name" value="Ig-like_fold"/>
</dbReference>
<dbReference type="STRING" id="915059.NH26_24265"/>
<dbReference type="InterPro" id="IPR009057">
    <property type="entry name" value="Homeodomain-like_sf"/>
</dbReference>
<dbReference type="FunFam" id="1.10.287.130:FF:000045">
    <property type="entry name" value="Two-component system sensor histidine kinase/response regulator"/>
    <property type="match status" value="1"/>
</dbReference>
<dbReference type="PRINTS" id="PR00344">
    <property type="entry name" value="BCTRLSENSOR"/>
</dbReference>
<dbReference type="PROSITE" id="PS50109">
    <property type="entry name" value="HIS_KIN"/>
    <property type="match status" value="1"/>
</dbReference>
<dbReference type="PROSITE" id="PS00041">
    <property type="entry name" value="HTH_ARAC_FAMILY_1"/>
    <property type="match status" value="1"/>
</dbReference>
<keyword evidence="13" id="KW-1133">Transmembrane helix</keyword>
<dbReference type="InterPro" id="IPR015943">
    <property type="entry name" value="WD40/YVTN_repeat-like_dom_sf"/>
</dbReference>
<dbReference type="InterPro" id="IPR018062">
    <property type="entry name" value="HTH_AraC-typ_CS"/>
</dbReference>
<evidence type="ECO:0000256" key="5">
    <source>
        <dbReference type="ARBA" id="ARBA00022741"/>
    </source>
</evidence>
<dbReference type="FunFam" id="2.60.40.10:FF:000791">
    <property type="entry name" value="Two-component system sensor histidine kinase/response regulator"/>
    <property type="match status" value="1"/>
</dbReference>
<dbReference type="InterPro" id="IPR004358">
    <property type="entry name" value="Sig_transdc_His_kin-like_C"/>
</dbReference>
<keyword evidence="6" id="KW-0418">Kinase</keyword>
<keyword evidence="4" id="KW-0808">Transferase</keyword>
<dbReference type="GO" id="GO:0043565">
    <property type="term" value="F:sequence-specific DNA binding"/>
    <property type="evidence" value="ECO:0007669"/>
    <property type="project" value="InterPro"/>
</dbReference>
<dbReference type="Gene3D" id="1.10.287.130">
    <property type="match status" value="1"/>
</dbReference>
<evidence type="ECO:0000256" key="4">
    <source>
        <dbReference type="ARBA" id="ARBA00022679"/>
    </source>
</evidence>
<evidence type="ECO:0000256" key="3">
    <source>
        <dbReference type="ARBA" id="ARBA00022553"/>
    </source>
</evidence>
<dbReference type="Pfam" id="PF12833">
    <property type="entry name" value="HTH_18"/>
    <property type="match status" value="1"/>
</dbReference>
<keyword evidence="3 12" id="KW-0597">Phosphoprotein</keyword>
<sequence length="1385" mass="159319">MKVLLNYIKAFLLLLSFLFHSQQGFANDGDAIFEHYTTRKGLSQNDINCLFQDSQGLLWVGTNDGFSSFDGYTFKDYRMDTHDVPSNLINKIIEDDYGNLWLGTADAGLCRFNLKTEKFTSFGNTTETPKLFTKNNVARMTLDKNGNLWFGNTKGLNLVKKEYLNQPKIKVNKYRHNQHNEESLHANLIRDILVDSQGRVLIATRMGLQEYKFPKGQDDYGSFKDWNTYLNKKREIVSIARGDNSLIIAFFDGIFELEKESDSEKYSLRKLSNLRCDVILRDRHGIIWAGSKHGLYRLKYDPLKKELVEIEHFNRDEYLNSNIVQTIYEDQTGIIWVGTIGGGIKKYNPRRKKFKHIKREDNQGSLSYNKVRSIYEDTLSRLWIGTEGGGLNYLPSNSIDYTKGFKNINLEVDKRSQNAVYDINEFMNSLILGVGYPLKVLGTPIQEATTLGQRLKQSAISPPFLTNSVFTIEVEGDSIIWLGSYAGGLIRGLVNKKGGIDWSRINISRQEVYKDPIEVVRSILVDRKGNVWAGTNQGLIFISKSQKQKNNPQCKLFSSIKSDENSLSYNYILPIFEASNGEIWIGTMGGGLNIIMPQEDLNTLKFEHLSSVNGLPSNVIKAILEDDFGNLWVSSNKGLSKISLENRRVKNFDMSDGLQDNEFGELTACKRKNGELLFGGVNGLNVFYPHEIVDDKTIADLVFTELKVLNKVVNTQEEFESNQILDNSIRYTNHIKLNSSQNSFAVKFAYLHYASPNKNKYLYKLEGYDKDWVTSDAMQREAKYTNLSAGTYKLMVKASNGDHIWNPKPIELSIEILPPMWLTWWAKLIYVVVFIGIVYFFSIYTVINARKKSQLEMVKFEHEKLEDLSQLKLQFFTNISHELRTPLTLINTPVEQLIKKGKSLSEYDREKSYQLIHKNIQHLMRLVNQLLDFRKVEQGKMSLHLTRGNWSTFAEQVYFSFKEFAEQTNITLNYNVSNDKIFGLLDTDKVEKILYNLLSNAFKFTNEGEVNMSVTRENDFVKITLEDTGIGIPKEQLKYLFDRFYQVEKLKNAQKRGTGIGLAFTKSLVDLHHGEIKVDSKLNKGTIFTLLFPLNDMMYSHDHIEESAKEADITILEDDELMETSTKPKILVIDDNFSIREMMKDLLKDTYDVFLADNGKKGLDLAKKIMPNLIISDIMMPEMDGYELTQRVREDNHICHLPIILLTAKKSEESKLKGYEYGVDAYVTKPFNSEVLLARILTLIENRKNQQNRFRVDIDIQPSEITFTSLDEKFLNRLVKIVEDNISDSEFTVEKLAMEYGVTTLRLNQKLKALTGQTAKGFIRNIRLKRAAQLLKIGRFNVSDITYEVGFNDLKYFRNCFKKEFGLLPSQYAKEKRKEEAEEVK</sequence>
<organism evidence="18 19">
    <name type="scientific">Flammeovirga pacifica</name>
    <dbReference type="NCBI Taxonomy" id="915059"/>
    <lineage>
        <taxon>Bacteria</taxon>
        <taxon>Pseudomonadati</taxon>
        <taxon>Bacteroidota</taxon>
        <taxon>Cytophagia</taxon>
        <taxon>Cytophagales</taxon>
        <taxon>Flammeovirgaceae</taxon>
        <taxon>Flammeovirga</taxon>
    </lineage>
</organism>
<dbReference type="SUPFAM" id="SSF55874">
    <property type="entry name" value="ATPase domain of HSP90 chaperone/DNA topoisomerase II/histidine kinase"/>
    <property type="match status" value="1"/>
</dbReference>